<accession>K1TTG2</accession>
<gene>
    <name evidence="3" type="ORF">LEA_06417</name>
</gene>
<comment type="caution">
    <text evidence="3">The sequence shown here is derived from an EMBL/GenBank/DDBJ whole genome shotgun (WGS) entry which is preliminary data.</text>
</comment>
<dbReference type="EMBL" id="AJWY01004200">
    <property type="protein sequence ID" value="EKC73063.1"/>
    <property type="molecule type" value="Genomic_DNA"/>
</dbReference>
<feature type="domain" description="DUF4340" evidence="2">
    <location>
        <begin position="25"/>
        <end position="141"/>
    </location>
</feature>
<name>K1TTG2_9ZZZZ</name>
<proteinExistence type="predicted"/>
<dbReference type="InterPro" id="IPR025641">
    <property type="entry name" value="DUF4340"/>
</dbReference>
<sequence length="156" mass="16532">DDVTKMVVQTANGGTLSFAQNDSTWTLTDDAEYNLNQDIVKKMANTICDLKTKWSVTEPQADAVYGLDTPNAIVTLIASDGTSIQCSFGGNDAEDDTLCYLRSSGAAGVVYEVSTDALNAFAYDKAALEAEEEATPETADVAAEDPVGNDNTVDDE</sequence>
<reference evidence="3" key="1">
    <citation type="journal article" date="2013" name="Environ. Microbiol.">
        <title>Microbiota from the distal guts of lean and obese adolescents exhibit partial functional redundancy besides clear differences in community structure.</title>
        <authorList>
            <person name="Ferrer M."/>
            <person name="Ruiz A."/>
            <person name="Lanza F."/>
            <person name="Haange S.B."/>
            <person name="Oberbach A."/>
            <person name="Till H."/>
            <person name="Bargiela R."/>
            <person name="Campoy C."/>
            <person name="Segura M.T."/>
            <person name="Richter M."/>
            <person name="von Bergen M."/>
            <person name="Seifert J."/>
            <person name="Suarez A."/>
        </authorList>
    </citation>
    <scope>NUCLEOTIDE SEQUENCE</scope>
</reference>
<dbReference type="Pfam" id="PF14238">
    <property type="entry name" value="DUF4340"/>
    <property type="match status" value="1"/>
</dbReference>
<dbReference type="AlphaFoldDB" id="K1TTG2"/>
<feature type="region of interest" description="Disordered" evidence="1">
    <location>
        <begin position="129"/>
        <end position="156"/>
    </location>
</feature>
<evidence type="ECO:0000256" key="1">
    <source>
        <dbReference type="SAM" id="MobiDB-lite"/>
    </source>
</evidence>
<feature type="non-terminal residue" evidence="3">
    <location>
        <position position="1"/>
    </location>
</feature>
<organism evidence="3">
    <name type="scientific">human gut metagenome</name>
    <dbReference type="NCBI Taxonomy" id="408170"/>
    <lineage>
        <taxon>unclassified sequences</taxon>
        <taxon>metagenomes</taxon>
        <taxon>organismal metagenomes</taxon>
    </lineage>
</organism>
<protein>
    <recommendedName>
        <fullName evidence="2">DUF4340 domain-containing protein</fullName>
    </recommendedName>
</protein>
<evidence type="ECO:0000313" key="3">
    <source>
        <dbReference type="EMBL" id="EKC73063.1"/>
    </source>
</evidence>
<evidence type="ECO:0000259" key="2">
    <source>
        <dbReference type="Pfam" id="PF14238"/>
    </source>
</evidence>